<organism evidence="2 3">
    <name type="scientific">Astyanax mexicanus</name>
    <name type="common">Blind cave fish</name>
    <name type="synonym">Astyanax fasciatus mexicanus</name>
    <dbReference type="NCBI Taxonomy" id="7994"/>
    <lineage>
        <taxon>Eukaryota</taxon>
        <taxon>Metazoa</taxon>
        <taxon>Chordata</taxon>
        <taxon>Craniata</taxon>
        <taxon>Vertebrata</taxon>
        <taxon>Euteleostomi</taxon>
        <taxon>Actinopterygii</taxon>
        <taxon>Neopterygii</taxon>
        <taxon>Teleostei</taxon>
        <taxon>Ostariophysi</taxon>
        <taxon>Characiformes</taxon>
        <taxon>Characoidei</taxon>
        <taxon>Acestrorhamphidae</taxon>
        <taxon>Acestrorhamphinae</taxon>
        <taxon>Astyanax</taxon>
    </lineage>
</organism>
<proteinExistence type="predicted"/>
<evidence type="ECO:0000313" key="2">
    <source>
        <dbReference type="EMBL" id="KAG9276312.1"/>
    </source>
</evidence>
<gene>
    <name evidence="2" type="ORF">AMEX_G8619</name>
</gene>
<accession>A0A8T2M2R5</accession>
<dbReference type="KEGG" id="amex:103046305"/>
<evidence type="ECO:0000256" key="1">
    <source>
        <dbReference type="SAM" id="MobiDB-lite"/>
    </source>
</evidence>
<sequence>MESNASQSQFRNKTAGVKWPVVKRKVWAGISGVGRGAMKMDKVAGEEQKKEIIQVKREMGRGRKLNNNTTVTDLELRLRIDKQSGDGSKKVETATGVVAMAKEEDRRGRKTEGGNGKMIVQKEKEEKKKKQLFKTRPKATESGIQGQNEVKNKLTRTASKQSFSIEDYLKLLKLLKINLPNGVLNQKVIQHSADPNVIQDAQAIIKDLENFKIKFIASPRLGCREVKHALILKKRGNIQEITRIIFFENSKDSEKTLKENWEKNVSNTGHGFRIRDRYKTTPICTPTMYATAETRSWRRLEPGEDLARITDGKRVNVQELEKMEYSDESKFNQAQPNPQRFGHFSRNPNDEMECLKFFHEQKEITSNYEKLTYTKGNKVEFGFLTGNLDFLVEAKHKSTKPSTSHMEKIVIECKGTTGDMVGKLFTKPSNGSRQAQFIETHEYCYQTQAYMYILKRVMPAPTAVRAVMVVRHYHSDSSRSRDFYWNYLKEDNTKHQIDGLRIYCQEEVLARYLAVLSLIYQREAASL</sequence>
<dbReference type="EMBL" id="JAICCE010000006">
    <property type="protein sequence ID" value="KAG9276312.1"/>
    <property type="molecule type" value="Genomic_DNA"/>
</dbReference>
<comment type="caution">
    <text evidence="2">The sequence shown here is derived from an EMBL/GenBank/DDBJ whole genome shotgun (WGS) entry which is preliminary data.</text>
</comment>
<protein>
    <submittedName>
        <fullName evidence="2">Uncharacterized protein</fullName>
    </submittedName>
</protein>
<reference evidence="2 3" key="1">
    <citation type="submission" date="2021-07" db="EMBL/GenBank/DDBJ databases">
        <authorList>
            <person name="Imarazene B."/>
            <person name="Zahm M."/>
            <person name="Klopp C."/>
            <person name="Cabau C."/>
            <person name="Beille S."/>
            <person name="Jouanno E."/>
            <person name="Castinel A."/>
            <person name="Lluch J."/>
            <person name="Gil L."/>
            <person name="Kuchtly C."/>
            <person name="Lopez Roques C."/>
            <person name="Donnadieu C."/>
            <person name="Parrinello H."/>
            <person name="Journot L."/>
            <person name="Du K."/>
            <person name="Schartl M."/>
            <person name="Retaux S."/>
            <person name="Guiguen Y."/>
        </authorList>
    </citation>
    <scope>NUCLEOTIDE SEQUENCE [LARGE SCALE GENOMIC DNA]</scope>
    <source>
        <strain evidence="2">Pach_M1</strain>
        <tissue evidence="2">Testis</tissue>
    </source>
</reference>
<name>A0A8T2M2R5_ASTMX</name>
<dbReference type="AlphaFoldDB" id="A0A8T2M2R5"/>
<dbReference type="Proteomes" id="UP000752171">
    <property type="component" value="Unassembled WGS sequence"/>
</dbReference>
<evidence type="ECO:0000313" key="3">
    <source>
        <dbReference type="Proteomes" id="UP000752171"/>
    </source>
</evidence>
<feature type="region of interest" description="Disordered" evidence="1">
    <location>
        <begin position="124"/>
        <end position="145"/>
    </location>
</feature>